<dbReference type="Pfam" id="PF00126">
    <property type="entry name" value="HTH_1"/>
    <property type="match status" value="1"/>
</dbReference>
<comment type="similarity">
    <text evidence="1">Belongs to the LysR transcriptional regulatory family.</text>
</comment>
<dbReference type="GO" id="GO:0032993">
    <property type="term" value="C:protein-DNA complex"/>
    <property type="evidence" value="ECO:0007669"/>
    <property type="project" value="TreeGrafter"/>
</dbReference>
<keyword evidence="2" id="KW-0805">Transcription regulation</keyword>
<name>A0A0B1R6D4_9GAMM</name>
<protein>
    <submittedName>
        <fullName evidence="6">LysR family transcriptional regulator</fullName>
    </submittedName>
</protein>
<dbReference type="Gene3D" id="3.40.190.290">
    <property type="match status" value="1"/>
</dbReference>
<dbReference type="PANTHER" id="PTHR30346:SF0">
    <property type="entry name" value="HCA OPERON TRANSCRIPTIONAL ACTIVATOR HCAR"/>
    <property type="match status" value="1"/>
</dbReference>
<comment type="caution">
    <text evidence="6">The sequence shown here is derived from an EMBL/GenBank/DDBJ whole genome shotgun (WGS) entry which is preliminary data.</text>
</comment>
<dbReference type="GO" id="GO:0003677">
    <property type="term" value="F:DNA binding"/>
    <property type="evidence" value="ECO:0007669"/>
    <property type="project" value="UniProtKB-KW"/>
</dbReference>
<dbReference type="EMBL" id="JTJJ01000054">
    <property type="protein sequence ID" value="KHJ67231.1"/>
    <property type="molecule type" value="Genomic_DNA"/>
</dbReference>
<evidence type="ECO:0000256" key="3">
    <source>
        <dbReference type="ARBA" id="ARBA00023125"/>
    </source>
</evidence>
<dbReference type="Pfam" id="PF03466">
    <property type="entry name" value="LysR_substrate"/>
    <property type="match status" value="1"/>
</dbReference>
<dbReference type="InterPro" id="IPR005119">
    <property type="entry name" value="LysR_subst-bd"/>
</dbReference>
<evidence type="ECO:0000256" key="1">
    <source>
        <dbReference type="ARBA" id="ARBA00009437"/>
    </source>
</evidence>
<dbReference type="RefSeq" id="WP_039332545.1">
    <property type="nucleotide sequence ID" value="NZ_JTJJ01000054.1"/>
</dbReference>
<gene>
    <name evidence="6" type="ORF">QU24_14975</name>
</gene>
<evidence type="ECO:0000259" key="5">
    <source>
        <dbReference type="PROSITE" id="PS50931"/>
    </source>
</evidence>
<dbReference type="InterPro" id="IPR000847">
    <property type="entry name" value="LysR_HTH_N"/>
</dbReference>
<dbReference type="Proteomes" id="UP000030853">
    <property type="component" value="Unassembled WGS sequence"/>
</dbReference>
<keyword evidence="3" id="KW-0238">DNA-binding</keyword>
<dbReference type="SUPFAM" id="SSF46785">
    <property type="entry name" value="Winged helix' DNA-binding domain"/>
    <property type="match status" value="1"/>
</dbReference>
<keyword evidence="4" id="KW-0804">Transcription</keyword>
<sequence length="317" mass="35724">MKLTLDNDLTVRKLLIFSCYMESENLARAAETLGLSTVSVHRALHTLEESLRCPLFEHKGRHLVALPAAWTLLEYSREALATLSQGIDETQRTAGMGLGNLRVGTLYSLSLETVPRLIMKMKLRRPELELNLTMGSNELLLRALKANQLDAIIISVSEAEIDDKIFEQVALFQDDIFLAVPPNDDSENSDDIDLRAYSDKPFVSLAEGFATFTGFQEACHVAGFEPNIITRVNDIFSMLSLVQAGMGYSLVPGRMRKQYENDLRFLRLAEPYQMRQHIAIVFPRNREHDPNLLALVAEGRMFALSLQEKTQRVPASR</sequence>
<evidence type="ECO:0000313" key="6">
    <source>
        <dbReference type="EMBL" id="KHJ67231.1"/>
    </source>
</evidence>
<dbReference type="AlphaFoldDB" id="A0A0B1R6D4"/>
<organism evidence="6 7">
    <name type="scientific">Pantoea rodasii</name>
    <dbReference type="NCBI Taxonomy" id="1076549"/>
    <lineage>
        <taxon>Bacteria</taxon>
        <taxon>Pseudomonadati</taxon>
        <taxon>Pseudomonadota</taxon>
        <taxon>Gammaproteobacteria</taxon>
        <taxon>Enterobacterales</taxon>
        <taxon>Erwiniaceae</taxon>
        <taxon>Pantoea</taxon>
    </lineage>
</organism>
<dbReference type="SUPFAM" id="SSF53850">
    <property type="entry name" value="Periplasmic binding protein-like II"/>
    <property type="match status" value="1"/>
</dbReference>
<evidence type="ECO:0000256" key="4">
    <source>
        <dbReference type="ARBA" id="ARBA00023163"/>
    </source>
</evidence>
<proteinExistence type="inferred from homology"/>
<accession>A0A0B1R6D4</accession>
<evidence type="ECO:0000313" key="7">
    <source>
        <dbReference type="Proteomes" id="UP000030853"/>
    </source>
</evidence>
<dbReference type="GO" id="GO:0003700">
    <property type="term" value="F:DNA-binding transcription factor activity"/>
    <property type="evidence" value="ECO:0007669"/>
    <property type="project" value="InterPro"/>
</dbReference>
<dbReference type="InterPro" id="IPR036388">
    <property type="entry name" value="WH-like_DNA-bd_sf"/>
</dbReference>
<dbReference type="PROSITE" id="PS50931">
    <property type="entry name" value="HTH_LYSR"/>
    <property type="match status" value="1"/>
</dbReference>
<dbReference type="PANTHER" id="PTHR30346">
    <property type="entry name" value="TRANSCRIPTIONAL DUAL REGULATOR HCAR-RELATED"/>
    <property type="match status" value="1"/>
</dbReference>
<reference evidence="6 7" key="1">
    <citation type="submission" date="2014-11" db="EMBL/GenBank/DDBJ databases">
        <title>Genome sequencing of Pantoea rodasii ND03.</title>
        <authorList>
            <person name="Muhamad Yunos N.Y."/>
            <person name="Chan K.-G."/>
        </authorList>
    </citation>
    <scope>NUCLEOTIDE SEQUENCE [LARGE SCALE GENOMIC DNA]</scope>
    <source>
        <strain evidence="6 7">ND03</strain>
    </source>
</reference>
<evidence type="ECO:0000256" key="2">
    <source>
        <dbReference type="ARBA" id="ARBA00023015"/>
    </source>
</evidence>
<dbReference type="InterPro" id="IPR036390">
    <property type="entry name" value="WH_DNA-bd_sf"/>
</dbReference>
<dbReference type="Gene3D" id="1.10.10.10">
    <property type="entry name" value="Winged helix-like DNA-binding domain superfamily/Winged helix DNA-binding domain"/>
    <property type="match status" value="1"/>
</dbReference>
<feature type="domain" description="HTH lysR-type" evidence="5">
    <location>
        <begin position="9"/>
        <end position="66"/>
    </location>
</feature>